<name>A0A060SZJ7_BLAAD</name>
<proteinExistence type="predicted"/>
<dbReference type="AlphaFoldDB" id="A0A060SZJ7"/>
<protein>
    <submittedName>
        <fullName evidence="1">ARAD1C08580p</fullName>
    </submittedName>
</protein>
<reference evidence="1" key="1">
    <citation type="submission" date="2014-02" db="EMBL/GenBank/DDBJ databases">
        <authorList>
            <person name="Genoscope - CEA"/>
        </authorList>
    </citation>
    <scope>NUCLEOTIDE SEQUENCE</scope>
    <source>
        <strain evidence="1">LS3</strain>
    </source>
</reference>
<organism evidence="1">
    <name type="scientific">Blastobotrys adeninivorans</name>
    <name type="common">Yeast</name>
    <name type="synonym">Arxula adeninivorans</name>
    <dbReference type="NCBI Taxonomy" id="409370"/>
    <lineage>
        <taxon>Eukaryota</taxon>
        <taxon>Fungi</taxon>
        <taxon>Dikarya</taxon>
        <taxon>Ascomycota</taxon>
        <taxon>Saccharomycotina</taxon>
        <taxon>Dipodascomycetes</taxon>
        <taxon>Dipodascales</taxon>
        <taxon>Trichomonascaceae</taxon>
        <taxon>Blastobotrys</taxon>
    </lineage>
</organism>
<dbReference type="EMBL" id="HG937693">
    <property type="protein sequence ID" value="CDP34270.1"/>
    <property type="molecule type" value="Genomic_DNA"/>
</dbReference>
<accession>A0A060SZJ7</accession>
<gene>
    <name evidence="1" type="ORF">GNLVRS02_ARAD1C08580g</name>
</gene>
<sequence>MGMAIEDGYYLAKSPKESDLQDLRAVRAGFGIYEKPGIELFNHNMEFTRFLGRMYHSLPWPLAKLRDLIFDYTPLLSCFMRKGYL</sequence>
<evidence type="ECO:0000313" key="1">
    <source>
        <dbReference type="EMBL" id="CDP34270.1"/>
    </source>
</evidence>
<reference evidence="1" key="2">
    <citation type="submission" date="2014-06" db="EMBL/GenBank/DDBJ databases">
        <title>The complete genome of Blastobotrys (Arxula) adeninivorans LS3 - a yeast of biotechnological interest.</title>
        <authorList>
            <person name="Kunze G."/>
            <person name="Gaillardin C."/>
            <person name="Czernicka M."/>
            <person name="Durrens P."/>
            <person name="Martin T."/>
            <person name="Boer E."/>
            <person name="Gabaldon T."/>
            <person name="Cruz J."/>
            <person name="Talla E."/>
            <person name="Marck C."/>
            <person name="Goffeau A."/>
            <person name="Barbe V."/>
            <person name="Baret P."/>
            <person name="Baronian K."/>
            <person name="Beier S."/>
            <person name="Bleykasten C."/>
            <person name="Bode R."/>
            <person name="Casaregola S."/>
            <person name="Despons L."/>
            <person name="Fairhead C."/>
            <person name="Giersberg M."/>
            <person name="Gierski P."/>
            <person name="Hahnel U."/>
            <person name="Hartmann A."/>
            <person name="Jankowska D."/>
            <person name="Jubin C."/>
            <person name="Jung P."/>
            <person name="Lafontaine I."/>
            <person name="Leh-Louis V."/>
            <person name="Lemaire M."/>
            <person name="Marcet-Houben M."/>
            <person name="Mascher M."/>
            <person name="Morel G."/>
            <person name="Richard G.-F."/>
            <person name="Riechen J."/>
            <person name="Sacerdot C."/>
            <person name="Sarkar A."/>
            <person name="Savel G."/>
            <person name="Schacherer J."/>
            <person name="Sherman D."/>
            <person name="Straub M.-L."/>
            <person name="Stein N."/>
            <person name="Thierry A."/>
            <person name="Trautwein-Schult A."/>
            <person name="Westhof E."/>
            <person name="Worch S."/>
            <person name="Dujon B."/>
            <person name="Souciet J.-L."/>
            <person name="Wincker P."/>
            <person name="Scholz U."/>
            <person name="Neuveglise N."/>
        </authorList>
    </citation>
    <scope>NUCLEOTIDE SEQUENCE</scope>
    <source>
        <strain evidence="1">LS3</strain>
    </source>
</reference>